<dbReference type="EMBL" id="LNGD01000103">
    <property type="protein sequence ID" value="KYC49472.1"/>
    <property type="molecule type" value="Genomic_DNA"/>
</dbReference>
<dbReference type="AlphaFoldDB" id="A0A150IX25"/>
<protein>
    <submittedName>
        <fullName evidence="1">Uncharacterized protein</fullName>
    </submittedName>
</protein>
<comment type="caution">
    <text evidence="1">The sequence shown here is derived from an EMBL/GenBank/DDBJ whole genome shotgun (WGS) entry which is preliminary data.</text>
</comment>
<accession>A0A150IX25</accession>
<gene>
    <name evidence="1" type="ORF">AMQ74_01425</name>
</gene>
<proteinExistence type="predicted"/>
<reference evidence="1 2" key="1">
    <citation type="journal article" date="2016" name="ISME J.">
        <title>Chasing the elusive Euryarchaeota class WSA2: genomes reveal a uniquely fastidious methyl-reducing methanogen.</title>
        <authorList>
            <person name="Nobu M.K."/>
            <person name="Narihiro T."/>
            <person name="Kuroda K."/>
            <person name="Mei R."/>
            <person name="Liu W.T."/>
        </authorList>
    </citation>
    <scope>NUCLEOTIDE SEQUENCE [LARGE SCALE GENOMIC DNA]</scope>
    <source>
        <strain evidence="1">U1lsi0528_Bin089</strain>
    </source>
</reference>
<name>A0A150IX25_9EURY</name>
<dbReference type="Proteomes" id="UP000075578">
    <property type="component" value="Unassembled WGS sequence"/>
</dbReference>
<organism evidence="1 2">
    <name type="scientific">Candidatus Methanofastidiosum methylothiophilum</name>
    <dbReference type="NCBI Taxonomy" id="1705564"/>
    <lineage>
        <taxon>Archaea</taxon>
        <taxon>Methanobacteriati</taxon>
        <taxon>Methanobacteriota</taxon>
        <taxon>Stenosarchaea group</taxon>
        <taxon>Candidatus Methanofastidiosia</taxon>
        <taxon>Candidatus Methanofastidiosales</taxon>
        <taxon>Candidatus Methanofastidiosaceae</taxon>
        <taxon>Candidatus Methanofastidiosum</taxon>
    </lineage>
</organism>
<evidence type="ECO:0000313" key="2">
    <source>
        <dbReference type="Proteomes" id="UP000075578"/>
    </source>
</evidence>
<evidence type="ECO:0000313" key="1">
    <source>
        <dbReference type="EMBL" id="KYC49472.1"/>
    </source>
</evidence>
<sequence length="75" mass="8386">MDAVIKKNAKMKKNLNPPKTIIGIPTKTPAINPEKSTALNLKERAPKIKQKHVAKIICSSVIIRSPMKFLNLRNL</sequence>